<dbReference type="GO" id="GO:0000724">
    <property type="term" value="P:double-strand break repair via homologous recombination"/>
    <property type="evidence" value="ECO:0007669"/>
    <property type="project" value="TreeGrafter"/>
</dbReference>
<keyword evidence="5" id="KW-0547">Nucleotide-binding</keyword>
<evidence type="ECO:0000259" key="13">
    <source>
        <dbReference type="Pfam" id="PF13476"/>
    </source>
</evidence>
<organism evidence="14 15">
    <name type="scientific">Linum trigynum</name>
    <dbReference type="NCBI Taxonomy" id="586398"/>
    <lineage>
        <taxon>Eukaryota</taxon>
        <taxon>Viridiplantae</taxon>
        <taxon>Streptophyta</taxon>
        <taxon>Embryophyta</taxon>
        <taxon>Tracheophyta</taxon>
        <taxon>Spermatophyta</taxon>
        <taxon>Magnoliopsida</taxon>
        <taxon>eudicotyledons</taxon>
        <taxon>Gunneridae</taxon>
        <taxon>Pentapetalae</taxon>
        <taxon>rosids</taxon>
        <taxon>fabids</taxon>
        <taxon>Malpighiales</taxon>
        <taxon>Linaceae</taxon>
        <taxon>Linum</taxon>
    </lineage>
</organism>
<evidence type="ECO:0000256" key="3">
    <source>
        <dbReference type="ARBA" id="ARBA00006793"/>
    </source>
</evidence>
<dbReference type="GO" id="GO:0003684">
    <property type="term" value="F:damaged DNA binding"/>
    <property type="evidence" value="ECO:0007669"/>
    <property type="project" value="TreeGrafter"/>
</dbReference>
<dbReference type="InterPro" id="IPR027417">
    <property type="entry name" value="P-loop_NTPase"/>
</dbReference>
<dbReference type="GO" id="GO:0035861">
    <property type="term" value="C:site of double-strand break"/>
    <property type="evidence" value="ECO:0007669"/>
    <property type="project" value="TreeGrafter"/>
</dbReference>
<accession>A0AAV2CG28</accession>
<dbReference type="EMBL" id="OZ034813">
    <property type="protein sequence ID" value="CAL1354766.1"/>
    <property type="molecule type" value="Genomic_DNA"/>
</dbReference>
<dbReference type="GO" id="GO:0005634">
    <property type="term" value="C:nucleus"/>
    <property type="evidence" value="ECO:0007669"/>
    <property type="project" value="UniProtKB-SubCell"/>
</dbReference>
<keyword evidence="7" id="KW-0067">ATP-binding</keyword>
<dbReference type="InterPro" id="IPR038729">
    <property type="entry name" value="Rad50/SbcC_AAA"/>
</dbReference>
<dbReference type="PANTHER" id="PTHR19306:SF6">
    <property type="entry name" value="STRUCTURAL MAINTENANCE OF CHROMOSOMES PROTEIN 6"/>
    <property type="match status" value="1"/>
</dbReference>
<dbReference type="GO" id="GO:0030915">
    <property type="term" value="C:Smc5-Smc6 complex"/>
    <property type="evidence" value="ECO:0007669"/>
    <property type="project" value="TreeGrafter"/>
</dbReference>
<name>A0AAV2CG28_9ROSI</name>
<reference evidence="14 15" key="1">
    <citation type="submission" date="2024-04" db="EMBL/GenBank/DDBJ databases">
        <authorList>
            <person name="Fracassetti M."/>
        </authorList>
    </citation>
    <scope>NUCLEOTIDE SEQUENCE [LARGE SCALE GENOMIC DNA]</scope>
</reference>
<dbReference type="PANTHER" id="PTHR19306">
    <property type="entry name" value="STRUCTURAL MAINTENANCE OF CHROMOSOMES 5,6 SMC5, SMC6"/>
    <property type="match status" value="1"/>
</dbReference>
<evidence type="ECO:0000256" key="11">
    <source>
        <dbReference type="ARBA" id="ARBA00023242"/>
    </source>
</evidence>
<dbReference type="GO" id="GO:0003697">
    <property type="term" value="F:single-stranded DNA binding"/>
    <property type="evidence" value="ECO:0007669"/>
    <property type="project" value="TreeGrafter"/>
</dbReference>
<feature type="coiled-coil region" evidence="12">
    <location>
        <begin position="659"/>
        <end position="715"/>
    </location>
</feature>
<evidence type="ECO:0000256" key="7">
    <source>
        <dbReference type="ARBA" id="ARBA00022840"/>
    </source>
</evidence>
<protein>
    <recommendedName>
        <fullName evidence="13">Rad50/SbcC-type AAA domain-containing protein</fullName>
    </recommendedName>
</protein>
<comment type="similarity">
    <text evidence="3">Belongs to the SMC family. SMC6 subfamily.</text>
</comment>
<dbReference type="Pfam" id="PF13476">
    <property type="entry name" value="AAA_23"/>
    <property type="match status" value="1"/>
</dbReference>
<keyword evidence="15" id="KW-1185">Reference proteome</keyword>
<proteinExistence type="inferred from homology"/>
<evidence type="ECO:0000256" key="9">
    <source>
        <dbReference type="ARBA" id="ARBA00023172"/>
    </source>
</evidence>
<dbReference type="GO" id="GO:0005524">
    <property type="term" value="F:ATP binding"/>
    <property type="evidence" value="ECO:0007669"/>
    <property type="project" value="UniProtKB-KW"/>
</dbReference>
<evidence type="ECO:0000256" key="2">
    <source>
        <dbReference type="ARBA" id="ARBA00004286"/>
    </source>
</evidence>
<keyword evidence="6" id="KW-0227">DNA damage</keyword>
<evidence type="ECO:0000256" key="12">
    <source>
        <dbReference type="SAM" id="Coils"/>
    </source>
</evidence>
<dbReference type="GO" id="GO:0016887">
    <property type="term" value="F:ATP hydrolysis activity"/>
    <property type="evidence" value="ECO:0007669"/>
    <property type="project" value="InterPro"/>
</dbReference>
<evidence type="ECO:0000256" key="6">
    <source>
        <dbReference type="ARBA" id="ARBA00022763"/>
    </source>
</evidence>
<dbReference type="SUPFAM" id="SSF52540">
    <property type="entry name" value="P-loop containing nucleoside triphosphate hydrolases"/>
    <property type="match status" value="2"/>
</dbReference>
<evidence type="ECO:0000313" key="14">
    <source>
        <dbReference type="EMBL" id="CAL1354766.1"/>
    </source>
</evidence>
<evidence type="ECO:0000256" key="4">
    <source>
        <dbReference type="ARBA" id="ARBA00022454"/>
    </source>
</evidence>
<keyword evidence="8 12" id="KW-0175">Coiled coil</keyword>
<comment type="subcellular location">
    <subcellularLocation>
        <location evidence="2">Chromosome</location>
    </subcellularLocation>
    <subcellularLocation>
        <location evidence="1">Nucleus</location>
    </subcellularLocation>
</comment>
<dbReference type="Gene3D" id="3.40.50.300">
    <property type="entry name" value="P-loop containing nucleotide triphosphate hydrolases"/>
    <property type="match status" value="2"/>
</dbReference>
<feature type="coiled-coil region" evidence="12">
    <location>
        <begin position="276"/>
        <end position="402"/>
    </location>
</feature>
<keyword evidence="9" id="KW-0233">DNA recombination</keyword>
<keyword evidence="10" id="KW-0234">DNA repair</keyword>
<dbReference type="Gene3D" id="1.10.287.1490">
    <property type="match status" value="1"/>
</dbReference>
<feature type="domain" description="Rad50/SbcC-type AAA" evidence="13">
    <location>
        <begin position="24"/>
        <end position="250"/>
    </location>
</feature>
<evidence type="ECO:0000256" key="10">
    <source>
        <dbReference type="ARBA" id="ARBA00023204"/>
    </source>
</evidence>
<dbReference type="Proteomes" id="UP001497516">
    <property type="component" value="Chromosome 1"/>
</dbReference>
<keyword evidence="11" id="KW-0539">Nucleus</keyword>
<keyword evidence="4" id="KW-0158">Chromosome</keyword>
<dbReference type="AlphaFoldDB" id="A0AAV2CG28"/>
<evidence type="ECO:0000313" key="15">
    <source>
        <dbReference type="Proteomes" id="UP001497516"/>
    </source>
</evidence>
<gene>
    <name evidence="14" type="ORF">LTRI10_LOCUS2556</name>
</gene>
<feature type="coiled-coil region" evidence="12">
    <location>
        <begin position="531"/>
        <end position="633"/>
    </location>
</feature>
<sequence>MEDSERFPGPVGTPTPSGAGTIKRIRLENFMCHSNLQIELGPRVNFITGQNGSGKSAILTAICVAFGSRAKGTQRAATLKDFIKNGCSHAAVEVEIKNEGHDAFKHDIYGDAIILERRINQSGGSMTLKDHRGRKVAGRKNDIQELIDHFNIDVENPCVVMSQDKSREFLHSGNKKDKFKFFFKATLLQQVNDTLQRNTEGLKSVSAAVDEDEASIKPVEKELKDLQRKIGNMEYLEEISQEIEVLTKKLAWAWVYDVDKEKQEHIVMMDTLKQRVPACQRKIDEQLAKMESLKEKSSKKKGQIDCLIVKALEVKSKQKEFEESISMARKEKIELEEKHKRATNQIDDKEKQVSKLKRQIEEIKEQHLRNTQAEKSETEEKIRELKRTIDAATDSLSRLENEEFGSTDYRDKIEGETDEIAKQISDNERKQNVHRSAIIELQNNRRNKVKHTSSFASRYKSPNYMGNAERQVLVKDYDTAKAVAFDQRMSNVHEVYTSDGYRMFCRESVQTVLPPNQWLSKRLCASFDDQIIDHEQQVQVLAKEAEDLRQRKRDSEGSLHSLGETLRSAKKKRWDAEREVASMKLELEDLERSTDSASMSLPTSTLDELHEEISKIEEEIKHKQTTVEKLQFEIGKAEAKFKALKMSFQNSAKEDFKTLDDAEIELTKIETDLKTAEMQKEHYESVMATKVIVKIENAEAKHRELEDERQERYRKASIICPESHLENLGGASDGLDSSSPEQLSAHLSIRKDRLHKESQQFSESIDDLRMMYEEKENKIQKRRQWCKTLREKLEVCVKALELRWKKFESNKNSARRDLTWNFNDHLGKKGVSGNIKIDYEEKILGVEVKMPQDASNSSVRDTRGLSGGERSFSTLCFALSLHQMIECPFRAMDEFDVFMDAVSRKISLDTLVDFALSHKAQWIFITPHDISMVRQDENIKEAANGSASILGIQRCKFTGSILLFDEQLLENFF</sequence>
<evidence type="ECO:0000256" key="8">
    <source>
        <dbReference type="ARBA" id="ARBA00023054"/>
    </source>
</evidence>
<evidence type="ECO:0000256" key="1">
    <source>
        <dbReference type="ARBA" id="ARBA00004123"/>
    </source>
</evidence>
<evidence type="ECO:0000256" key="5">
    <source>
        <dbReference type="ARBA" id="ARBA00022741"/>
    </source>
</evidence>